<dbReference type="EMBL" id="JAVRRG010000001">
    <property type="protein sequence ID" value="KAK5102527.1"/>
    <property type="molecule type" value="Genomic_DNA"/>
</dbReference>
<protein>
    <submittedName>
        <fullName evidence="3">Uncharacterized protein</fullName>
    </submittedName>
</protein>
<keyword evidence="4" id="KW-1185">Reference proteome</keyword>
<name>A0ABR0KRL9_9EURO</name>
<evidence type="ECO:0000313" key="3">
    <source>
        <dbReference type="EMBL" id="KAK5102527.1"/>
    </source>
</evidence>
<evidence type="ECO:0000256" key="1">
    <source>
        <dbReference type="SAM" id="MobiDB-lite"/>
    </source>
</evidence>
<evidence type="ECO:0000256" key="2">
    <source>
        <dbReference type="SAM" id="SignalP"/>
    </source>
</evidence>
<proteinExistence type="predicted"/>
<gene>
    <name evidence="3" type="ORF">LTR24_000086</name>
</gene>
<reference evidence="3 4" key="1">
    <citation type="submission" date="2023-08" db="EMBL/GenBank/DDBJ databases">
        <title>Black Yeasts Isolated from many extreme environments.</title>
        <authorList>
            <person name="Coleine C."/>
            <person name="Stajich J.E."/>
            <person name="Selbmann L."/>
        </authorList>
    </citation>
    <scope>NUCLEOTIDE SEQUENCE [LARGE SCALE GENOMIC DNA]</scope>
    <source>
        <strain evidence="3 4">CCFEE 5885</strain>
    </source>
</reference>
<evidence type="ECO:0000313" key="4">
    <source>
        <dbReference type="Proteomes" id="UP001345013"/>
    </source>
</evidence>
<feature type="chain" id="PRO_5046931348" evidence="2">
    <location>
        <begin position="19"/>
        <end position="323"/>
    </location>
</feature>
<sequence length="323" mass="34641">MKASTFLPLGLLVVLTIAFQPRHQLKRSLEPRQSCLSGSKVCGDYCILSSYTCCPDRQGGCRASQYCSLGDNGEYGCCDDGEVCTGDGGVTLIGTYEVTSTSTYRNTGTIISYRQSSTPAASEDPDGDNLSWRTYTVTYDDGDRAAFTYAIYDGDGVVTESDHLRWTARTITDNDGDPTVQILASETPEPLPFTDTYIDYTTTRDWALYNGGYVTNSAELDWSTTVVTLSNGGVTTATFASVPNPDSSDTRDAVSTTSRSSSSSRTSVSTPQETRTTGSATAIIAQPTGNSAASSIWAGLRCSTWLRSSTVVAVTMFIAMVWL</sequence>
<feature type="compositionally biased region" description="Low complexity" evidence="1">
    <location>
        <begin position="253"/>
        <end position="270"/>
    </location>
</feature>
<dbReference type="Proteomes" id="UP001345013">
    <property type="component" value="Unassembled WGS sequence"/>
</dbReference>
<comment type="caution">
    <text evidence="3">The sequence shown here is derived from an EMBL/GenBank/DDBJ whole genome shotgun (WGS) entry which is preliminary data.</text>
</comment>
<feature type="signal peptide" evidence="2">
    <location>
        <begin position="1"/>
        <end position="18"/>
    </location>
</feature>
<organism evidence="3 4">
    <name type="scientific">Lithohypha guttulata</name>
    <dbReference type="NCBI Taxonomy" id="1690604"/>
    <lineage>
        <taxon>Eukaryota</taxon>
        <taxon>Fungi</taxon>
        <taxon>Dikarya</taxon>
        <taxon>Ascomycota</taxon>
        <taxon>Pezizomycotina</taxon>
        <taxon>Eurotiomycetes</taxon>
        <taxon>Chaetothyriomycetidae</taxon>
        <taxon>Chaetothyriales</taxon>
        <taxon>Trichomeriaceae</taxon>
        <taxon>Lithohypha</taxon>
    </lineage>
</organism>
<feature type="compositionally biased region" description="Polar residues" evidence="1">
    <location>
        <begin position="271"/>
        <end position="280"/>
    </location>
</feature>
<keyword evidence="2" id="KW-0732">Signal</keyword>
<feature type="region of interest" description="Disordered" evidence="1">
    <location>
        <begin position="240"/>
        <end position="284"/>
    </location>
</feature>
<accession>A0ABR0KRL9</accession>